<feature type="region of interest" description="Disordered" evidence="1">
    <location>
        <begin position="245"/>
        <end position="269"/>
    </location>
</feature>
<sequence length="596" mass="65121">TGVGRKLAGSKIKILVNEAGKQTLRFAGELLEESLQAATDEGMKYLAGEVSDRVQRRNPNEIHRRAIQAARAAAPGLGVMSLAFGGGNIASGLSQARMRTINNEIMTASREGITPSRKQLKRWTGTRSKTSEADRKQALGKLAEGIVILDRIETLSSGEVPTAEQWKNWGMPPEEGKTEQDRLLYLNREFVVSAEEDAKATAEATESLEGVPSQVEALGAQEGLLEPPEQALGAFDAEAGSVQVKTEPVTISKEVSESPSQEAQSDAPARHDFPVEMEGTGKEVSANVASDEIGAIWGVPTRGGGIRSKARGIFKGRERLIRMQKGEEASPAIRMHEIGHALDEDFSLRDGITKEMRSELAGLDYNQKARRSPEGLAEFIRAYVSGGASVTGGKEINLNEVAPKFLEKFEKFLSENPDVNKKIQKTKAIFKDLSEAGAEGRLFGQLSETGVKVVPKTGVIEKLKDIARSIARFKYEGVPIEEFALEAEGKRKKTSDMEGWELEREWVNIEGNEDAGSLPGTVTMQKEIDSDRKETTTVAEDFSALLRTGPNFAAEAFKNGVFSLSAKTWMKKIGPSMEEVLEEIEIGQDRRRFVGW</sequence>
<name>A0A0F9D0F3_9ZZZZ</name>
<reference evidence="2" key="1">
    <citation type="journal article" date="2015" name="Nature">
        <title>Complex archaea that bridge the gap between prokaryotes and eukaryotes.</title>
        <authorList>
            <person name="Spang A."/>
            <person name="Saw J.H."/>
            <person name="Jorgensen S.L."/>
            <person name="Zaremba-Niedzwiedzka K."/>
            <person name="Martijn J."/>
            <person name="Lind A.E."/>
            <person name="van Eijk R."/>
            <person name="Schleper C."/>
            <person name="Guy L."/>
            <person name="Ettema T.J."/>
        </authorList>
    </citation>
    <scope>NUCLEOTIDE SEQUENCE</scope>
</reference>
<gene>
    <name evidence="2" type="ORF">LCGC14_2258210</name>
</gene>
<dbReference type="EMBL" id="LAZR01030940">
    <property type="protein sequence ID" value="KKL55158.1"/>
    <property type="molecule type" value="Genomic_DNA"/>
</dbReference>
<accession>A0A0F9D0F3</accession>
<feature type="non-terminal residue" evidence="2">
    <location>
        <position position="1"/>
    </location>
</feature>
<evidence type="ECO:0000313" key="2">
    <source>
        <dbReference type="EMBL" id="KKL55158.1"/>
    </source>
</evidence>
<protein>
    <recommendedName>
        <fullName evidence="3">Large polyvalent protein associated domain-containing protein</fullName>
    </recommendedName>
</protein>
<evidence type="ECO:0008006" key="3">
    <source>
        <dbReference type="Google" id="ProtNLM"/>
    </source>
</evidence>
<comment type="caution">
    <text evidence="2">The sequence shown here is derived from an EMBL/GenBank/DDBJ whole genome shotgun (WGS) entry which is preliminary data.</text>
</comment>
<dbReference type="AlphaFoldDB" id="A0A0F9D0F3"/>
<organism evidence="2">
    <name type="scientific">marine sediment metagenome</name>
    <dbReference type="NCBI Taxonomy" id="412755"/>
    <lineage>
        <taxon>unclassified sequences</taxon>
        <taxon>metagenomes</taxon>
        <taxon>ecological metagenomes</taxon>
    </lineage>
</organism>
<evidence type="ECO:0000256" key="1">
    <source>
        <dbReference type="SAM" id="MobiDB-lite"/>
    </source>
</evidence>
<proteinExistence type="predicted"/>
<feature type="non-terminal residue" evidence="2">
    <location>
        <position position="596"/>
    </location>
</feature>